<proteinExistence type="predicted"/>
<dbReference type="Ensembl" id="ENSMMOT00000027230.1">
    <property type="protein sequence ID" value="ENSMMOP00000026775.1"/>
    <property type="gene ID" value="ENSMMOG00000020251.1"/>
</dbReference>
<keyword evidence="2" id="KW-1185">Reference proteome</keyword>
<evidence type="ECO:0000313" key="1">
    <source>
        <dbReference type="Ensembl" id="ENSMMOP00000026775.1"/>
    </source>
</evidence>
<name>A0A3Q3XDY4_MOLML</name>
<dbReference type="PANTHER" id="PTHR33443:SF30">
    <property type="entry name" value="SARCOSINE DEHYDROGENASE-2C PROTEIN"/>
    <property type="match status" value="1"/>
</dbReference>
<protein>
    <submittedName>
        <fullName evidence="1">Uncharacterized protein</fullName>
    </submittedName>
</protein>
<sequence length="459" mass="51700">MCTLVDSGEIIILSDDEEDCEQDISCCESSVSIVEVEDVKKIGNDCTRHISLDEDLVVTFSRRAEVLPHARYDCPIHPFTATDCDTGAPVACNQLICDQCFCYICDKLASSCVMWSQIGMCHCNSHKRSSFWNNLRKCTLLGGLSTFNLTLSEIDVHLRRAGTHSDAHLYTPVYELVSTFLNEADKQDNRAAAIMRLGAAEDFIRHFRVSGLCVRPWDDILLVSVLKGQNVSGVRKDKGKKDVLIEEISVVLLRLEVLQQQNRYRELCRYLRVVQSDEPKSLQQTKDLIPFFMCMEGDFAYSVESLLSPGNAPASRFTPHLFLFYLRIFKTGTAPKLLVSQPALFSFRFFVPGPQEAKAIVHYILLNQNWSNLQIPRFFLEVQMFRATLEHTQFIKMATIVIFHLCLQVHPDQALLLLVTGALGLRMAHSALRPALPVLGTFKVTSCSSISLNVTISTH</sequence>
<dbReference type="Proteomes" id="UP000261620">
    <property type="component" value="Unplaced"/>
</dbReference>
<evidence type="ECO:0000313" key="2">
    <source>
        <dbReference type="Proteomes" id="UP000261620"/>
    </source>
</evidence>
<reference evidence="1" key="2">
    <citation type="submission" date="2025-09" db="UniProtKB">
        <authorList>
            <consortium name="Ensembl"/>
        </authorList>
    </citation>
    <scope>IDENTIFICATION</scope>
</reference>
<dbReference type="PANTHER" id="PTHR33443">
    <property type="entry name" value="ZGC:112980"/>
    <property type="match status" value="1"/>
</dbReference>
<organism evidence="1 2">
    <name type="scientific">Mola mola</name>
    <name type="common">Ocean sunfish</name>
    <name type="synonym">Tetraodon mola</name>
    <dbReference type="NCBI Taxonomy" id="94237"/>
    <lineage>
        <taxon>Eukaryota</taxon>
        <taxon>Metazoa</taxon>
        <taxon>Chordata</taxon>
        <taxon>Craniata</taxon>
        <taxon>Vertebrata</taxon>
        <taxon>Euteleostomi</taxon>
        <taxon>Actinopterygii</taxon>
        <taxon>Neopterygii</taxon>
        <taxon>Teleostei</taxon>
        <taxon>Neoteleostei</taxon>
        <taxon>Acanthomorphata</taxon>
        <taxon>Eupercaria</taxon>
        <taxon>Tetraodontiformes</taxon>
        <taxon>Molidae</taxon>
        <taxon>Mola</taxon>
    </lineage>
</organism>
<dbReference type="InterPro" id="IPR053234">
    <property type="entry name" value="RPM1_Interactor"/>
</dbReference>
<dbReference type="OMA" id="LWAFQWL"/>
<dbReference type="AlphaFoldDB" id="A0A3Q3XDY4"/>
<reference evidence="1" key="1">
    <citation type="submission" date="2025-08" db="UniProtKB">
        <authorList>
            <consortium name="Ensembl"/>
        </authorList>
    </citation>
    <scope>IDENTIFICATION</scope>
</reference>
<accession>A0A3Q3XDY4</accession>